<dbReference type="STRING" id="1337093.MBELCI_2632"/>
<evidence type="ECO:0000313" key="2">
    <source>
        <dbReference type="Proteomes" id="UP000016566"/>
    </source>
</evidence>
<accession>U2Z575</accession>
<name>U2Z575_9RHOB</name>
<organism evidence="1 2">
    <name type="scientific">Limimaricola cinnabarinus LL-001</name>
    <dbReference type="NCBI Taxonomy" id="1337093"/>
    <lineage>
        <taxon>Bacteria</taxon>
        <taxon>Pseudomonadati</taxon>
        <taxon>Pseudomonadota</taxon>
        <taxon>Alphaproteobacteria</taxon>
        <taxon>Rhodobacterales</taxon>
        <taxon>Paracoccaceae</taxon>
        <taxon>Limimaricola</taxon>
    </lineage>
</organism>
<dbReference type="AlphaFoldDB" id="U2Z575"/>
<proteinExistence type="predicted"/>
<protein>
    <submittedName>
        <fullName evidence="1">Uncharacterized protein</fullName>
    </submittedName>
</protein>
<comment type="caution">
    <text evidence="1">The sequence shown here is derived from an EMBL/GenBank/DDBJ whole genome shotgun (WGS) entry which is preliminary data.</text>
</comment>
<gene>
    <name evidence="1" type="ORF">MBELCI_2632</name>
</gene>
<evidence type="ECO:0000313" key="1">
    <source>
        <dbReference type="EMBL" id="GAD56580.1"/>
    </source>
</evidence>
<dbReference type="Proteomes" id="UP000016566">
    <property type="component" value="Unassembled WGS sequence"/>
</dbReference>
<dbReference type="EMBL" id="BATB01000041">
    <property type="protein sequence ID" value="GAD56580.1"/>
    <property type="molecule type" value="Genomic_DNA"/>
</dbReference>
<keyword evidence="2" id="KW-1185">Reference proteome</keyword>
<sequence>MMSEAALTMPTDDMQPVLDKARCQADLGAVGQESPQPA</sequence>
<reference evidence="1" key="1">
    <citation type="journal article" date="2013" name="Genome Announc.">
        <title>Draft Genome Sequence of Loktanella cinnabarina LL-001T, Isolated from Deep-Sea Floor Sediment.</title>
        <authorList>
            <person name="Nishi S."/>
            <person name="Tsubouchi T."/>
            <person name="Takaki Y."/>
            <person name="Koyanagi R."/>
            <person name="Satoh N."/>
            <person name="Maruyama T."/>
            <person name="Hatada Y."/>
        </authorList>
    </citation>
    <scope>NUCLEOTIDE SEQUENCE [LARGE SCALE GENOMIC DNA]</scope>
    <source>
        <strain evidence="1">LL-001</strain>
    </source>
</reference>